<dbReference type="VEuPathDB" id="VectorBase:ADIR015026"/>
<feature type="region of interest" description="Disordered" evidence="1">
    <location>
        <begin position="13"/>
        <end position="46"/>
    </location>
</feature>
<name>A0A182NYY8_9DIPT</name>
<proteinExistence type="predicted"/>
<evidence type="ECO:0000313" key="3">
    <source>
        <dbReference type="Proteomes" id="UP000075884"/>
    </source>
</evidence>
<dbReference type="Proteomes" id="UP000075884">
    <property type="component" value="Unassembled WGS sequence"/>
</dbReference>
<accession>A0A182NYY8</accession>
<dbReference type="AlphaFoldDB" id="A0A182NYY8"/>
<reference evidence="2" key="2">
    <citation type="submission" date="2020-05" db="UniProtKB">
        <authorList>
            <consortium name="EnsemblMetazoa"/>
        </authorList>
    </citation>
    <scope>IDENTIFICATION</scope>
    <source>
        <strain evidence="2">WRAIR2</strain>
    </source>
</reference>
<protein>
    <submittedName>
        <fullName evidence="2">Uncharacterized protein</fullName>
    </submittedName>
</protein>
<organism evidence="2 3">
    <name type="scientific">Anopheles dirus</name>
    <dbReference type="NCBI Taxonomy" id="7168"/>
    <lineage>
        <taxon>Eukaryota</taxon>
        <taxon>Metazoa</taxon>
        <taxon>Ecdysozoa</taxon>
        <taxon>Arthropoda</taxon>
        <taxon>Hexapoda</taxon>
        <taxon>Insecta</taxon>
        <taxon>Pterygota</taxon>
        <taxon>Neoptera</taxon>
        <taxon>Endopterygota</taxon>
        <taxon>Diptera</taxon>
        <taxon>Nematocera</taxon>
        <taxon>Culicoidea</taxon>
        <taxon>Culicidae</taxon>
        <taxon>Anophelinae</taxon>
        <taxon>Anopheles</taxon>
    </lineage>
</organism>
<keyword evidence="3" id="KW-1185">Reference proteome</keyword>
<evidence type="ECO:0000256" key="1">
    <source>
        <dbReference type="SAM" id="MobiDB-lite"/>
    </source>
</evidence>
<feature type="compositionally biased region" description="Basic and acidic residues" evidence="1">
    <location>
        <begin position="13"/>
        <end position="26"/>
    </location>
</feature>
<dbReference type="EnsemblMetazoa" id="ADIR015026-RA">
    <property type="protein sequence ID" value="ADIR015026-PA"/>
    <property type="gene ID" value="ADIR015026"/>
</dbReference>
<sequence>MLQLGECGQYELNPDKRGVGSDDRARSLFQKTEPATRLSPRTSDTVSVHIRDISNTNNNGTNGRFDNIAPHIKLCPNPQSANHEGDDSCSTTGMQSAKAYTVISVKRNKLNENTEKFPCMFLTPLTVETSY</sequence>
<reference evidence="3" key="1">
    <citation type="submission" date="2013-03" db="EMBL/GenBank/DDBJ databases">
        <title>The Genome Sequence of Anopheles dirus WRAIR2.</title>
        <authorList>
            <consortium name="The Broad Institute Genomics Platform"/>
            <person name="Neafsey D.E."/>
            <person name="Walton C."/>
            <person name="Walker B."/>
            <person name="Young S.K."/>
            <person name="Zeng Q."/>
            <person name="Gargeya S."/>
            <person name="Fitzgerald M."/>
            <person name="Haas B."/>
            <person name="Abouelleil A."/>
            <person name="Allen A.W."/>
            <person name="Alvarado L."/>
            <person name="Arachchi H.M."/>
            <person name="Berlin A.M."/>
            <person name="Chapman S.B."/>
            <person name="Gainer-Dewar J."/>
            <person name="Goldberg J."/>
            <person name="Griggs A."/>
            <person name="Gujja S."/>
            <person name="Hansen M."/>
            <person name="Howarth C."/>
            <person name="Imamovic A."/>
            <person name="Ireland A."/>
            <person name="Larimer J."/>
            <person name="McCowan C."/>
            <person name="Murphy C."/>
            <person name="Pearson M."/>
            <person name="Poon T.W."/>
            <person name="Priest M."/>
            <person name="Roberts A."/>
            <person name="Saif S."/>
            <person name="Shea T."/>
            <person name="Sisk P."/>
            <person name="Sykes S."/>
            <person name="Wortman J."/>
            <person name="Nusbaum C."/>
            <person name="Birren B."/>
        </authorList>
    </citation>
    <scope>NUCLEOTIDE SEQUENCE [LARGE SCALE GENOMIC DNA]</scope>
    <source>
        <strain evidence="3">WRAIR2</strain>
    </source>
</reference>
<evidence type="ECO:0000313" key="2">
    <source>
        <dbReference type="EnsemblMetazoa" id="ADIR015026-PA"/>
    </source>
</evidence>